<keyword evidence="3" id="KW-1185">Reference proteome</keyword>
<dbReference type="AlphaFoldDB" id="F8N0A9"/>
<keyword evidence="1" id="KW-0812">Transmembrane</keyword>
<sequence>MKENDYRLSLYTYIVIFRKEAYIVYHCHSLNLSDLTCFFIILMKPNLLTIIIIIIMKRKE</sequence>
<gene>
    <name evidence="2" type="ORF">NEUTE1DRAFT_119005</name>
</gene>
<dbReference type="EMBL" id="GL891382">
    <property type="protein sequence ID" value="EGO52937.1"/>
    <property type="molecule type" value="Genomic_DNA"/>
</dbReference>
<dbReference type="GeneID" id="20823710"/>
<dbReference type="RefSeq" id="XP_009856564.1">
    <property type="nucleotide sequence ID" value="XM_009858262.1"/>
</dbReference>
<name>F8N0A9_NEUT8</name>
<feature type="transmembrane region" description="Helical" evidence="1">
    <location>
        <begin position="38"/>
        <end position="56"/>
    </location>
</feature>
<dbReference type="HOGENOM" id="CLU_2942337_0_0_1"/>
<protein>
    <submittedName>
        <fullName evidence="2">Uncharacterized protein</fullName>
    </submittedName>
</protein>
<dbReference type="Proteomes" id="UP000008065">
    <property type="component" value="Unassembled WGS sequence"/>
</dbReference>
<dbReference type="VEuPathDB" id="FungiDB:NEUTE1DRAFT_119005"/>
<accession>F8N0A9</accession>
<dbReference type="KEGG" id="nte:NEUTE1DRAFT119005"/>
<organism evidence="2 3">
    <name type="scientific">Neurospora tetrasperma (strain FGSC 2508 / ATCC MYA-4615 / P0657)</name>
    <dbReference type="NCBI Taxonomy" id="510951"/>
    <lineage>
        <taxon>Eukaryota</taxon>
        <taxon>Fungi</taxon>
        <taxon>Dikarya</taxon>
        <taxon>Ascomycota</taxon>
        <taxon>Pezizomycotina</taxon>
        <taxon>Sordariomycetes</taxon>
        <taxon>Sordariomycetidae</taxon>
        <taxon>Sordariales</taxon>
        <taxon>Sordariaceae</taxon>
        <taxon>Neurospora</taxon>
    </lineage>
</organism>
<proteinExistence type="predicted"/>
<evidence type="ECO:0000313" key="2">
    <source>
        <dbReference type="EMBL" id="EGO52937.1"/>
    </source>
</evidence>
<feature type="non-terminal residue" evidence="2">
    <location>
        <position position="1"/>
    </location>
</feature>
<reference evidence="3" key="1">
    <citation type="journal article" date="2011" name="Genetics">
        <title>Massive changes in genome architecture accompany the transition to self-fertility in the filamentous fungus Neurospora tetrasperma.</title>
        <authorList>
            <person name="Ellison C.E."/>
            <person name="Stajich J.E."/>
            <person name="Jacobson D.J."/>
            <person name="Natvig D.O."/>
            <person name="Lapidus A."/>
            <person name="Foster B."/>
            <person name="Aerts A."/>
            <person name="Riley R."/>
            <person name="Lindquist E.A."/>
            <person name="Grigoriev I.V."/>
            <person name="Taylor J.W."/>
        </authorList>
    </citation>
    <scope>NUCLEOTIDE SEQUENCE [LARGE SCALE GENOMIC DNA]</scope>
    <source>
        <strain evidence="3">FGSC 2508 / P0657</strain>
    </source>
</reference>
<keyword evidence="1" id="KW-0472">Membrane</keyword>
<keyword evidence="1" id="KW-1133">Transmembrane helix</keyword>
<evidence type="ECO:0000256" key="1">
    <source>
        <dbReference type="SAM" id="Phobius"/>
    </source>
</evidence>
<evidence type="ECO:0000313" key="3">
    <source>
        <dbReference type="Proteomes" id="UP000008065"/>
    </source>
</evidence>